<dbReference type="CDD" id="cd00866">
    <property type="entry name" value="PEBP_euk"/>
    <property type="match status" value="1"/>
</dbReference>
<reference evidence="2" key="1">
    <citation type="journal article" date="2018" name="Algal Res.">
        <title>Characterization of plant carbon substrate utilization by Auxenochlorella protothecoides.</title>
        <authorList>
            <person name="Vogler B.W."/>
            <person name="Starkenburg S.R."/>
            <person name="Sudasinghe N."/>
            <person name="Schambach J.Y."/>
            <person name="Rollin J.A."/>
            <person name="Pattathil S."/>
            <person name="Barry A.N."/>
        </authorList>
    </citation>
    <scope>NUCLEOTIDE SEQUENCE [LARGE SCALE GENOMIC DNA]</scope>
    <source>
        <strain evidence="2">UTEX 25</strain>
    </source>
</reference>
<dbReference type="Pfam" id="PF01161">
    <property type="entry name" value="PBP"/>
    <property type="match status" value="1"/>
</dbReference>
<comment type="caution">
    <text evidence="1">The sequence shown here is derived from an EMBL/GenBank/DDBJ whole genome shotgun (WGS) entry which is preliminary data.</text>
</comment>
<evidence type="ECO:0000313" key="1">
    <source>
        <dbReference type="EMBL" id="RMZ55210.1"/>
    </source>
</evidence>
<name>A0A3M7KZI1_AUXPR</name>
<gene>
    <name evidence="1" type="ORF">APUTEX25_005488</name>
</gene>
<evidence type="ECO:0000313" key="2">
    <source>
        <dbReference type="Proteomes" id="UP000279271"/>
    </source>
</evidence>
<proteinExistence type="predicted"/>
<dbReference type="InterPro" id="IPR008914">
    <property type="entry name" value="PEBP"/>
</dbReference>
<dbReference type="PANTHER" id="PTHR11362:SF82">
    <property type="entry name" value="PHOSPHATIDYLETHANOLAMINE-BINDING PROTEIN 4"/>
    <property type="match status" value="1"/>
</dbReference>
<dbReference type="Gene3D" id="3.90.280.10">
    <property type="entry name" value="PEBP-like"/>
    <property type="match status" value="1"/>
</dbReference>
<sequence>MHLSSFLTEVLLPHDIIEAVMSSDTLHAASILDAMSLAAHLTQQQFLAGVRDHPFFTPELPPEVCEASHTLPILEALMACCCAALSSPPACAVLERLRGSASPLLQAFDALLHALKEAAGGLQRHALLLTCLVPALQALSSAASPPDLLAAIPGVWLRLGVIARLQGRRFAPRLLPLAQACGRALVAASVGLAPEGEAGLREQVEACAAWAREGAAHFPRGGPLALAASLQPVEEHATRCGQRLRVAACVAQYEGLEEALAPFLHGRASGLELLRRIIAGLAAALQPAQGAAVRPWPEAYRAFDAAVGELDRRLAALGVAPKPCYLPAQLSLLAACAQRAQQGCPLMSALDHEVQQWHARLEDEVHALLLGATRSPDSSRARWPGLGPRLCAVRAAQTRVEILWRAWRRVRRRLDGPRGMAAAARSGAAVEAALAALRLAASGLVDEWARQLERQLPGLQQDLQGSVLQRVPATGVLQPGLGPDSRRLIAEAAGLVVIEAPIAIITEVRVAVPGALEGLRAVRGALHAVHAARREAAPFPAACRRAAAALDRRLLAGVGALRWSSPAHQRAFWLRDVADLAAALGAAASAARAMRGAGEPAWGSLARMGFLPTGRDPYSQEDLQRHIDRLQECIEDGTRAVQDALSQHAGSDPDMEGLAQEANLAYCGVVEGMVDRACAAIAAERLAPKGGETVRDGRKAQAMSTKEIERARIIPDVVDGLAHSKVQISASFGSIPVVLGEHIAPKDSSSKPTVTISGTDDHALYTLIVTDPDAPDPANPTRGEYVHWIITNISKGDISTGKEILSYQGPAPPIGVHRYIFLLYKQASEISYEAPGARFHYKVRQVADKYELGDPEAIIYFVSSK</sequence>
<dbReference type="SUPFAM" id="SSF49777">
    <property type="entry name" value="PEBP-like"/>
    <property type="match status" value="1"/>
</dbReference>
<organism evidence="1 2">
    <name type="scientific">Auxenochlorella protothecoides</name>
    <name type="common">Green microalga</name>
    <name type="synonym">Chlorella protothecoides</name>
    <dbReference type="NCBI Taxonomy" id="3075"/>
    <lineage>
        <taxon>Eukaryota</taxon>
        <taxon>Viridiplantae</taxon>
        <taxon>Chlorophyta</taxon>
        <taxon>core chlorophytes</taxon>
        <taxon>Trebouxiophyceae</taxon>
        <taxon>Chlorellales</taxon>
        <taxon>Chlorellaceae</taxon>
        <taxon>Auxenochlorella</taxon>
    </lineage>
</organism>
<dbReference type="PANTHER" id="PTHR11362">
    <property type="entry name" value="PHOSPHATIDYLETHANOLAMINE-BINDING PROTEIN"/>
    <property type="match status" value="1"/>
</dbReference>
<dbReference type="Proteomes" id="UP000279271">
    <property type="component" value="Unassembled WGS sequence"/>
</dbReference>
<dbReference type="InterPro" id="IPR035810">
    <property type="entry name" value="PEBP_euk"/>
</dbReference>
<accession>A0A3M7KZI1</accession>
<dbReference type="InterPro" id="IPR036610">
    <property type="entry name" value="PEBP-like_sf"/>
</dbReference>
<protein>
    <submittedName>
        <fullName evidence="1">Uncharacterized protein</fullName>
    </submittedName>
</protein>
<dbReference type="AlphaFoldDB" id="A0A3M7KZI1"/>
<dbReference type="EMBL" id="QOKY01000169">
    <property type="protein sequence ID" value="RMZ55210.1"/>
    <property type="molecule type" value="Genomic_DNA"/>
</dbReference>